<evidence type="ECO:0000313" key="2">
    <source>
        <dbReference type="EMBL" id="MTD17946.1"/>
    </source>
</evidence>
<dbReference type="Gene3D" id="3.90.850.10">
    <property type="entry name" value="Fumarylacetoacetase-like, C-terminal domain"/>
    <property type="match status" value="1"/>
</dbReference>
<evidence type="ECO:0000313" key="3">
    <source>
        <dbReference type="Proteomes" id="UP000431485"/>
    </source>
</evidence>
<dbReference type="InterPro" id="IPR050772">
    <property type="entry name" value="Hydratase-Decarb/MhpD_sf"/>
</dbReference>
<proteinExistence type="predicted"/>
<dbReference type="SUPFAM" id="SSF56529">
    <property type="entry name" value="FAH"/>
    <property type="match status" value="1"/>
</dbReference>
<reference evidence="2 3" key="1">
    <citation type="submission" date="2019-11" db="EMBL/GenBank/DDBJ databases">
        <title>Pseudmonas karstica sp. nov. and Pseudomonas spelaei sp. nov. from caves.</title>
        <authorList>
            <person name="Zeman M."/>
        </authorList>
    </citation>
    <scope>NUCLEOTIDE SEQUENCE [LARGE SCALE GENOMIC DNA]</scope>
    <source>
        <strain evidence="2 3">CCM 7891</strain>
    </source>
</reference>
<dbReference type="GO" id="GO:0005737">
    <property type="term" value="C:cytoplasm"/>
    <property type="evidence" value="ECO:0007669"/>
    <property type="project" value="TreeGrafter"/>
</dbReference>
<sequence length="254" mass="27674">MNTASNPSRLAQLIVDAQRQRNPLGELDSNVYPADFATAYLTQQEIFRLRGVEPGGWKIGSKSPTGPIQGSPLPRDCLFAPASQFDRGAYAPVGLELEIAFRFNRAFGSRDQDYSDEEVMAGVGEMAATIEIVSSRFAAWPKIEPLTQLADLLNHGALIVGEFVPYKEHFTFVQPTLELTFNGDNIVPAAVANPAGDPRRLLPWLVNHHTRQGRTLPQDFVITTGSFTGMYFAPGPGEVSGQIHGLPPVSLSLI</sequence>
<protein>
    <submittedName>
        <fullName evidence="2">2-keto-4-pentenoate hydratase</fullName>
    </submittedName>
</protein>
<dbReference type="InterPro" id="IPR036663">
    <property type="entry name" value="Fumarylacetoacetase_C_sf"/>
</dbReference>
<name>A0A7X2RP21_9PSED</name>
<organism evidence="2 3">
    <name type="scientific">Pseudomonas karstica</name>
    <dbReference type="NCBI Taxonomy" id="1055468"/>
    <lineage>
        <taxon>Bacteria</taxon>
        <taxon>Pseudomonadati</taxon>
        <taxon>Pseudomonadota</taxon>
        <taxon>Gammaproteobacteria</taxon>
        <taxon>Pseudomonadales</taxon>
        <taxon>Pseudomonadaceae</taxon>
        <taxon>Pseudomonas</taxon>
    </lineage>
</organism>
<keyword evidence="1" id="KW-0058">Aromatic hydrocarbons catabolism</keyword>
<evidence type="ECO:0000256" key="1">
    <source>
        <dbReference type="ARBA" id="ARBA00022797"/>
    </source>
</evidence>
<dbReference type="EMBL" id="WLYI01000002">
    <property type="protein sequence ID" value="MTD17946.1"/>
    <property type="molecule type" value="Genomic_DNA"/>
</dbReference>
<dbReference type="Proteomes" id="UP000431485">
    <property type="component" value="Unassembled WGS sequence"/>
</dbReference>
<gene>
    <name evidence="2" type="ORF">GIR22_02130</name>
</gene>
<dbReference type="RefSeq" id="WP_154741699.1">
    <property type="nucleotide sequence ID" value="NZ_JBHSTG010000052.1"/>
</dbReference>
<dbReference type="OrthoDB" id="9792137at2"/>
<dbReference type="GO" id="GO:0008684">
    <property type="term" value="F:2-oxopent-4-enoate hydratase activity"/>
    <property type="evidence" value="ECO:0007669"/>
    <property type="project" value="TreeGrafter"/>
</dbReference>
<dbReference type="AlphaFoldDB" id="A0A7X2RP21"/>
<comment type="caution">
    <text evidence="2">The sequence shown here is derived from an EMBL/GenBank/DDBJ whole genome shotgun (WGS) entry which is preliminary data.</text>
</comment>
<accession>A0A7X2RP21</accession>
<keyword evidence="3" id="KW-1185">Reference proteome</keyword>
<dbReference type="PANTHER" id="PTHR30143">
    <property type="entry name" value="ACID HYDRATASE"/>
    <property type="match status" value="1"/>
</dbReference>
<dbReference type="PANTHER" id="PTHR30143:SF0">
    <property type="entry name" value="2-KETO-4-PENTENOATE HYDRATASE"/>
    <property type="match status" value="1"/>
</dbReference>